<dbReference type="Pfam" id="PF06371">
    <property type="entry name" value="Drf_GBD"/>
    <property type="match status" value="1"/>
</dbReference>
<dbReference type="GO" id="GO:0030866">
    <property type="term" value="P:cortical actin cytoskeleton organization"/>
    <property type="evidence" value="ECO:0007669"/>
    <property type="project" value="TreeGrafter"/>
</dbReference>
<feature type="region of interest" description="Disordered" evidence="1">
    <location>
        <begin position="239"/>
        <end position="258"/>
    </location>
</feature>
<dbReference type="PROSITE" id="PS51232">
    <property type="entry name" value="GBD_FH3"/>
    <property type="match status" value="1"/>
</dbReference>
<protein>
    <submittedName>
        <fullName evidence="3">Formin-like protein 1</fullName>
    </submittedName>
</protein>
<dbReference type="InterPro" id="IPR011989">
    <property type="entry name" value="ARM-like"/>
</dbReference>
<feature type="compositionally biased region" description="Gly residues" evidence="1">
    <location>
        <begin position="52"/>
        <end position="67"/>
    </location>
</feature>
<dbReference type="AlphaFoldDB" id="A0AA35SEB1"/>
<keyword evidence="4" id="KW-1185">Reference proteome</keyword>
<dbReference type="Proteomes" id="UP001174909">
    <property type="component" value="Unassembled WGS sequence"/>
</dbReference>
<dbReference type="PANTHER" id="PTHR45857:SF4">
    <property type="entry name" value="FORMIN-LIKE PROTEIN"/>
    <property type="match status" value="1"/>
</dbReference>
<dbReference type="InterPro" id="IPR016024">
    <property type="entry name" value="ARM-type_fold"/>
</dbReference>
<dbReference type="InterPro" id="IPR010473">
    <property type="entry name" value="GTPase-bd"/>
</dbReference>
<dbReference type="SMART" id="SM01140">
    <property type="entry name" value="Drf_GBD"/>
    <property type="match status" value="1"/>
</dbReference>
<gene>
    <name evidence="3" type="ORF">GBAR_LOCUS16254</name>
</gene>
<dbReference type="GO" id="GO:0016477">
    <property type="term" value="P:cell migration"/>
    <property type="evidence" value="ECO:0007669"/>
    <property type="project" value="TreeGrafter"/>
</dbReference>
<evidence type="ECO:0000313" key="4">
    <source>
        <dbReference type="Proteomes" id="UP001174909"/>
    </source>
</evidence>
<sequence>MRIRSRRLYNNPSETPVALELTPLVLRRKESEKSVMGNFHLHHHHQTHSYNGHGGGAAGTLFNGGGPRARSRRRDSSRDSRDSSAEEMISKEEMETRFSRLVDMMDLPGDKKQAVLQSSDDKKWQMVRDNTRRRYEHPPSEYLSKLSYVMDADGPRKARKRANDPAILQSLQSLEISLRTNNIVWVQDFLSEENGGLKELVKYMSYRCQAEMQLPPPSRGSSSSRLTIRKTKSLDVNSYLESPRHSLRQSSPSSAPYEESSMDIHVCVLCLKALMNNAHGFAAVMKDPDAITRMALSMFYGTHRNCPHNIRILAESVCWSIGRAKKILQAVDNFKQANGEQHRIWRAS</sequence>
<feature type="region of interest" description="Disordered" evidence="1">
    <location>
        <begin position="45"/>
        <end position="93"/>
    </location>
</feature>
<dbReference type="InterPro" id="IPR014768">
    <property type="entry name" value="GBD/FH3_dom"/>
</dbReference>
<accession>A0AA35SEB1</accession>
<dbReference type="GO" id="GO:0005829">
    <property type="term" value="C:cytosol"/>
    <property type="evidence" value="ECO:0007669"/>
    <property type="project" value="TreeGrafter"/>
</dbReference>
<dbReference type="GO" id="GO:0051015">
    <property type="term" value="F:actin filament binding"/>
    <property type="evidence" value="ECO:0007669"/>
    <property type="project" value="TreeGrafter"/>
</dbReference>
<comment type="caution">
    <text evidence="3">The sequence shown here is derived from an EMBL/GenBank/DDBJ whole genome shotgun (WGS) entry which is preliminary data.</text>
</comment>
<name>A0AA35SEB1_GEOBA</name>
<feature type="compositionally biased region" description="Basic and acidic residues" evidence="1">
    <location>
        <begin position="74"/>
        <end position="93"/>
    </location>
</feature>
<organism evidence="3 4">
    <name type="scientific">Geodia barretti</name>
    <name type="common">Barrett's horny sponge</name>
    <dbReference type="NCBI Taxonomy" id="519541"/>
    <lineage>
        <taxon>Eukaryota</taxon>
        <taxon>Metazoa</taxon>
        <taxon>Porifera</taxon>
        <taxon>Demospongiae</taxon>
        <taxon>Heteroscleromorpha</taxon>
        <taxon>Tetractinellida</taxon>
        <taxon>Astrophorina</taxon>
        <taxon>Geodiidae</taxon>
        <taxon>Geodia</taxon>
    </lineage>
</organism>
<reference evidence="3" key="1">
    <citation type="submission" date="2023-03" db="EMBL/GenBank/DDBJ databases">
        <authorList>
            <person name="Steffen K."/>
            <person name="Cardenas P."/>
        </authorList>
    </citation>
    <scope>NUCLEOTIDE SEQUENCE</scope>
</reference>
<dbReference type="InterPro" id="IPR043592">
    <property type="entry name" value="FMNL_animal"/>
</dbReference>
<dbReference type="GO" id="GO:0031267">
    <property type="term" value="F:small GTPase binding"/>
    <property type="evidence" value="ECO:0007669"/>
    <property type="project" value="InterPro"/>
</dbReference>
<dbReference type="SUPFAM" id="SSF48371">
    <property type="entry name" value="ARM repeat"/>
    <property type="match status" value="1"/>
</dbReference>
<dbReference type="PANTHER" id="PTHR45857">
    <property type="entry name" value="FORMIN-LIKE PROTEIN"/>
    <property type="match status" value="1"/>
</dbReference>
<proteinExistence type="predicted"/>
<dbReference type="EMBL" id="CASHTH010002339">
    <property type="protein sequence ID" value="CAI8028515.1"/>
    <property type="molecule type" value="Genomic_DNA"/>
</dbReference>
<evidence type="ECO:0000259" key="2">
    <source>
        <dbReference type="PROSITE" id="PS51232"/>
    </source>
</evidence>
<dbReference type="Gene3D" id="1.25.10.10">
    <property type="entry name" value="Leucine-rich Repeat Variant"/>
    <property type="match status" value="1"/>
</dbReference>
<evidence type="ECO:0000313" key="3">
    <source>
        <dbReference type="EMBL" id="CAI8028515.1"/>
    </source>
</evidence>
<feature type="domain" description="GBD/FH3" evidence="2">
    <location>
        <begin position="86"/>
        <end position="348"/>
    </location>
</feature>
<evidence type="ECO:0000256" key="1">
    <source>
        <dbReference type="SAM" id="MobiDB-lite"/>
    </source>
</evidence>
<dbReference type="GO" id="GO:0008360">
    <property type="term" value="P:regulation of cell shape"/>
    <property type="evidence" value="ECO:0007669"/>
    <property type="project" value="TreeGrafter"/>
</dbReference>